<evidence type="ECO:0000313" key="4">
    <source>
        <dbReference type="Proteomes" id="UP000016924"/>
    </source>
</evidence>
<keyword evidence="4" id="KW-1185">Reference proteome</keyword>
<sequence>MSSRPFSSRAPVASSSPPHPPAAPAAQVNNITLALFPNLTVSGNFPLLLTLIGVVVILSIAIGYMWQEYGKLKEELEKLRPSNGDSAPALGAAETPSVSFVVDDQGSSSARSSGRPRTDRKRTRE</sequence>
<dbReference type="Proteomes" id="UP000016924">
    <property type="component" value="Unassembled WGS sequence"/>
</dbReference>
<protein>
    <submittedName>
        <fullName evidence="3">Uncharacterized protein</fullName>
    </submittedName>
</protein>
<dbReference type="GeneID" id="19898058"/>
<accession>R7YI05</accession>
<name>R7YI05_CONA1</name>
<feature type="region of interest" description="Disordered" evidence="1">
    <location>
        <begin position="80"/>
        <end position="125"/>
    </location>
</feature>
<proteinExistence type="predicted"/>
<feature type="compositionally biased region" description="Low complexity" evidence="1">
    <location>
        <begin position="106"/>
        <end position="115"/>
    </location>
</feature>
<dbReference type="RefSeq" id="XP_007776849.1">
    <property type="nucleotide sequence ID" value="XM_007778659.1"/>
</dbReference>
<feature type="transmembrane region" description="Helical" evidence="2">
    <location>
        <begin position="45"/>
        <end position="66"/>
    </location>
</feature>
<feature type="region of interest" description="Disordered" evidence="1">
    <location>
        <begin position="1"/>
        <end position="24"/>
    </location>
</feature>
<evidence type="ECO:0000256" key="1">
    <source>
        <dbReference type="SAM" id="MobiDB-lite"/>
    </source>
</evidence>
<evidence type="ECO:0000256" key="2">
    <source>
        <dbReference type="SAM" id="Phobius"/>
    </source>
</evidence>
<dbReference type="EMBL" id="JH767556">
    <property type="protein sequence ID" value="EON61532.1"/>
    <property type="molecule type" value="Genomic_DNA"/>
</dbReference>
<evidence type="ECO:0000313" key="3">
    <source>
        <dbReference type="EMBL" id="EON61532.1"/>
    </source>
</evidence>
<keyword evidence="2" id="KW-1133">Transmembrane helix</keyword>
<feature type="compositionally biased region" description="Low complexity" evidence="1">
    <location>
        <begin position="1"/>
        <end position="16"/>
    </location>
</feature>
<reference evidence="4" key="1">
    <citation type="submission" date="2012-06" db="EMBL/GenBank/DDBJ databases">
        <title>The genome sequence of Coniosporium apollinis CBS 100218.</title>
        <authorList>
            <consortium name="The Broad Institute Genome Sequencing Platform"/>
            <person name="Cuomo C."/>
            <person name="Gorbushina A."/>
            <person name="Noack S."/>
            <person name="Walker B."/>
            <person name="Young S.K."/>
            <person name="Zeng Q."/>
            <person name="Gargeya S."/>
            <person name="Fitzgerald M."/>
            <person name="Haas B."/>
            <person name="Abouelleil A."/>
            <person name="Alvarado L."/>
            <person name="Arachchi H.M."/>
            <person name="Berlin A.M."/>
            <person name="Chapman S.B."/>
            <person name="Goldberg J."/>
            <person name="Griggs A."/>
            <person name="Gujja S."/>
            <person name="Hansen M."/>
            <person name="Howarth C."/>
            <person name="Imamovic A."/>
            <person name="Larimer J."/>
            <person name="McCowan C."/>
            <person name="Montmayeur A."/>
            <person name="Murphy C."/>
            <person name="Neiman D."/>
            <person name="Pearson M."/>
            <person name="Priest M."/>
            <person name="Roberts A."/>
            <person name="Saif S."/>
            <person name="Shea T."/>
            <person name="Sisk P."/>
            <person name="Sykes S."/>
            <person name="Wortman J."/>
            <person name="Nusbaum C."/>
            <person name="Birren B."/>
        </authorList>
    </citation>
    <scope>NUCLEOTIDE SEQUENCE [LARGE SCALE GENOMIC DNA]</scope>
    <source>
        <strain evidence="4">CBS 100218</strain>
    </source>
</reference>
<dbReference type="HOGENOM" id="CLU_1992497_0_0_1"/>
<keyword evidence="2" id="KW-0472">Membrane</keyword>
<gene>
    <name evidence="3" type="ORF">W97_00747</name>
</gene>
<keyword evidence="2" id="KW-0812">Transmembrane</keyword>
<dbReference type="AlphaFoldDB" id="R7YI05"/>
<organism evidence="3 4">
    <name type="scientific">Coniosporium apollinis (strain CBS 100218)</name>
    <name type="common">Rock-inhabiting black yeast</name>
    <dbReference type="NCBI Taxonomy" id="1168221"/>
    <lineage>
        <taxon>Eukaryota</taxon>
        <taxon>Fungi</taxon>
        <taxon>Dikarya</taxon>
        <taxon>Ascomycota</taxon>
        <taxon>Pezizomycotina</taxon>
        <taxon>Dothideomycetes</taxon>
        <taxon>Dothideomycetes incertae sedis</taxon>
        <taxon>Coniosporium</taxon>
    </lineage>
</organism>